<evidence type="ECO:0000313" key="2">
    <source>
        <dbReference type="Proteomes" id="UP001596417"/>
    </source>
</evidence>
<organism evidence="1 2">
    <name type="scientific">Halocatena marina</name>
    <dbReference type="NCBI Taxonomy" id="2934937"/>
    <lineage>
        <taxon>Archaea</taxon>
        <taxon>Methanobacteriati</taxon>
        <taxon>Methanobacteriota</taxon>
        <taxon>Stenosarchaea group</taxon>
        <taxon>Halobacteria</taxon>
        <taxon>Halobacteriales</taxon>
        <taxon>Natronomonadaceae</taxon>
        <taxon>Halocatena</taxon>
    </lineage>
</organism>
<proteinExistence type="predicted"/>
<dbReference type="RefSeq" id="WP_248908751.1">
    <property type="nucleotide sequence ID" value="NZ_CP109979.1"/>
</dbReference>
<dbReference type="EMBL" id="JBHTAX010000001">
    <property type="protein sequence ID" value="MFC7191187.1"/>
    <property type="molecule type" value="Genomic_DNA"/>
</dbReference>
<dbReference type="InterPro" id="IPR055515">
    <property type="entry name" value="DUF7089"/>
</dbReference>
<dbReference type="AlphaFoldDB" id="A0ABD5YS31"/>
<dbReference type="Pfam" id="PF23363">
    <property type="entry name" value="DUF7089"/>
    <property type="match status" value="1"/>
</dbReference>
<reference evidence="1 2" key="1">
    <citation type="journal article" date="2019" name="Int. J. Syst. Evol. Microbiol.">
        <title>The Global Catalogue of Microorganisms (GCM) 10K type strain sequencing project: providing services to taxonomists for standard genome sequencing and annotation.</title>
        <authorList>
            <consortium name="The Broad Institute Genomics Platform"/>
            <consortium name="The Broad Institute Genome Sequencing Center for Infectious Disease"/>
            <person name="Wu L."/>
            <person name="Ma J."/>
        </authorList>
    </citation>
    <scope>NUCLEOTIDE SEQUENCE [LARGE SCALE GENOMIC DNA]</scope>
    <source>
        <strain evidence="1 2">RDMS1</strain>
    </source>
</reference>
<name>A0ABD5YS31_9EURY</name>
<accession>A0ABD5YS31</accession>
<evidence type="ECO:0000313" key="1">
    <source>
        <dbReference type="EMBL" id="MFC7191187.1"/>
    </source>
</evidence>
<protein>
    <submittedName>
        <fullName evidence="1">Uncharacterized protein</fullName>
    </submittedName>
</protein>
<dbReference type="GeneID" id="76200900"/>
<gene>
    <name evidence="1" type="ORF">ACFQL7_16160</name>
</gene>
<sequence length="258" mass="28616">MFTRRDLPDDLASVRDEHVPGTLVFDTPDFETLPPSQAEELGIIVDALDPVTYPDEWLPPKCPKQLREYVGSSFTIGMPGDGGVTWTAQTEPPTVFIKARMKGSPDSFVDFLIAEAFVQAGLGRPEHFIGFFGEQYRDLDAGARLSPAETYQLATALYEAYLGLHTRSVFKSWEDTAPRLYDAWTDAGERLEPRLSNLTREIATDSGLSTAAEIGCSALKHDLDVPTPFGALDTTAYHETGPEYAVAWTRKIFENIYD</sequence>
<keyword evidence="2" id="KW-1185">Reference proteome</keyword>
<dbReference type="Proteomes" id="UP001596417">
    <property type="component" value="Unassembled WGS sequence"/>
</dbReference>
<comment type="caution">
    <text evidence="1">The sequence shown here is derived from an EMBL/GenBank/DDBJ whole genome shotgun (WGS) entry which is preliminary data.</text>
</comment>